<comment type="catalytic activity">
    <reaction evidence="1">
        <text>1-(2-carboxyphenylamino)-1-deoxy-D-ribulose 5-phosphate + H(+) = (1S,2R)-1-C-(indol-3-yl)glycerol 3-phosphate + CO2 + H2O</text>
        <dbReference type="Rhea" id="RHEA:23476"/>
        <dbReference type="ChEBI" id="CHEBI:15377"/>
        <dbReference type="ChEBI" id="CHEBI:15378"/>
        <dbReference type="ChEBI" id="CHEBI:16526"/>
        <dbReference type="ChEBI" id="CHEBI:58613"/>
        <dbReference type="ChEBI" id="CHEBI:58866"/>
        <dbReference type="EC" id="4.1.1.48"/>
    </reaction>
</comment>
<dbReference type="SUPFAM" id="SSF51366">
    <property type="entry name" value="Ribulose-phoshate binding barrel"/>
    <property type="match status" value="1"/>
</dbReference>
<evidence type="ECO:0000256" key="2">
    <source>
        <dbReference type="ARBA" id="ARBA00004696"/>
    </source>
</evidence>
<name>A0A6J7JR58_9ZZZZ</name>
<evidence type="ECO:0000259" key="9">
    <source>
        <dbReference type="Pfam" id="PF00218"/>
    </source>
</evidence>
<keyword evidence="6" id="KW-0822">Tryptophan biosynthesis</keyword>
<dbReference type="PANTHER" id="PTHR22854:SF2">
    <property type="entry name" value="INDOLE-3-GLYCEROL-PHOSPHATE SYNTHASE"/>
    <property type="match status" value="1"/>
</dbReference>
<evidence type="ECO:0000256" key="3">
    <source>
        <dbReference type="ARBA" id="ARBA00012362"/>
    </source>
</evidence>
<dbReference type="InterPro" id="IPR013798">
    <property type="entry name" value="Indole-3-glycerol_P_synth_dom"/>
</dbReference>
<accession>A0A6J7JR58</accession>
<keyword evidence="8" id="KW-0456">Lyase</keyword>
<dbReference type="FunFam" id="3.20.20.70:FF:000024">
    <property type="entry name" value="Indole-3-glycerol phosphate synthase"/>
    <property type="match status" value="1"/>
</dbReference>
<dbReference type="PROSITE" id="PS00614">
    <property type="entry name" value="IGPS"/>
    <property type="match status" value="1"/>
</dbReference>
<dbReference type="NCBIfam" id="NF001377">
    <property type="entry name" value="PRK00278.2-4"/>
    <property type="match status" value="1"/>
</dbReference>
<proteinExistence type="inferred from homology"/>
<protein>
    <recommendedName>
        <fullName evidence="3">indole-3-glycerol-phosphate synthase</fullName>
        <ecNumber evidence="3">4.1.1.48</ecNumber>
    </recommendedName>
</protein>
<comment type="pathway">
    <text evidence="2">Amino-acid biosynthesis; L-tryptophan biosynthesis; L-tryptophan from chorismate: step 4/5.</text>
</comment>
<gene>
    <name evidence="10" type="ORF">UFOPK3789_00337</name>
</gene>
<dbReference type="Pfam" id="PF00218">
    <property type="entry name" value="IGPS"/>
    <property type="match status" value="1"/>
</dbReference>
<dbReference type="AlphaFoldDB" id="A0A6J7JR58"/>
<feature type="domain" description="Indole-3-glycerol phosphate synthase" evidence="9">
    <location>
        <begin position="4"/>
        <end position="255"/>
    </location>
</feature>
<keyword evidence="7" id="KW-0057">Aromatic amino acid biosynthesis</keyword>
<keyword evidence="4" id="KW-0028">Amino-acid biosynthesis</keyword>
<reference evidence="10" key="1">
    <citation type="submission" date="2020-05" db="EMBL/GenBank/DDBJ databases">
        <authorList>
            <person name="Chiriac C."/>
            <person name="Salcher M."/>
            <person name="Ghai R."/>
            <person name="Kavagutti S V."/>
        </authorList>
    </citation>
    <scope>NUCLEOTIDE SEQUENCE</scope>
</reference>
<dbReference type="GO" id="GO:0004640">
    <property type="term" value="F:phosphoribosylanthranilate isomerase activity"/>
    <property type="evidence" value="ECO:0007669"/>
    <property type="project" value="TreeGrafter"/>
</dbReference>
<dbReference type="InterPro" id="IPR045186">
    <property type="entry name" value="Indole-3-glycerol_P_synth"/>
</dbReference>
<dbReference type="GO" id="GO:0000162">
    <property type="term" value="P:L-tryptophan biosynthetic process"/>
    <property type="evidence" value="ECO:0007669"/>
    <property type="project" value="UniProtKB-UniPathway"/>
</dbReference>
<evidence type="ECO:0000256" key="7">
    <source>
        <dbReference type="ARBA" id="ARBA00023141"/>
    </source>
</evidence>
<evidence type="ECO:0000256" key="6">
    <source>
        <dbReference type="ARBA" id="ARBA00022822"/>
    </source>
</evidence>
<dbReference type="EMBL" id="CAFBNL010000011">
    <property type="protein sequence ID" value="CAB4945321.1"/>
    <property type="molecule type" value="Genomic_DNA"/>
</dbReference>
<organism evidence="10">
    <name type="scientific">freshwater metagenome</name>
    <dbReference type="NCBI Taxonomy" id="449393"/>
    <lineage>
        <taxon>unclassified sequences</taxon>
        <taxon>metagenomes</taxon>
        <taxon>ecological metagenomes</taxon>
    </lineage>
</organism>
<keyword evidence="5" id="KW-0210">Decarboxylase</keyword>
<dbReference type="CDD" id="cd00331">
    <property type="entry name" value="IGPS"/>
    <property type="match status" value="1"/>
</dbReference>
<evidence type="ECO:0000256" key="5">
    <source>
        <dbReference type="ARBA" id="ARBA00022793"/>
    </source>
</evidence>
<dbReference type="InterPro" id="IPR011060">
    <property type="entry name" value="RibuloseP-bd_barrel"/>
</dbReference>
<evidence type="ECO:0000256" key="4">
    <source>
        <dbReference type="ARBA" id="ARBA00022605"/>
    </source>
</evidence>
<dbReference type="InterPro" id="IPR013785">
    <property type="entry name" value="Aldolase_TIM"/>
</dbReference>
<evidence type="ECO:0000256" key="8">
    <source>
        <dbReference type="ARBA" id="ARBA00023239"/>
    </source>
</evidence>
<dbReference type="PANTHER" id="PTHR22854">
    <property type="entry name" value="TRYPTOPHAN BIOSYNTHESIS PROTEIN"/>
    <property type="match status" value="1"/>
</dbReference>
<sequence length="266" mass="28150">MSVLNEILGTKRDEITVLRLPQTRDLLRRTALDAEPPRDFLGALSVPDSRLKVISEFKRRSPSKGELAPNLDPSTMAASYAQGGAAAMSVLTDQQYFGGSVADLQNARAAMSIPVLRKDFIIDEVQIYESRAIGADAILLILAAIAEDSLLMDLQSLAQSFGMGVLVEAHSADEVERAIALDVEILGVNARNLADFAEDREGVAALASQIPAGVLAVAESAIRSLEDAAKMAGAGFNAVLVGEALVRHPDPSSLVSDMAGVLVSQR</sequence>
<dbReference type="UniPathway" id="UPA00035">
    <property type="reaction ID" value="UER00043"/>
</dbReference>
<dbReference type="GO" id="GO:0004425">
    <property type="term" value="F:indole-3-glycerol-phosphate synthase activity"/>
    <property type="evidence" value="ECO:0007669"/>
    <property type="project" value="UniProtKB-EC"/>
</dbReference>
<evidence type="ECO:0000313" key="10">
    <source>
        <dbReference type="EMBL" id="CAB4945321.1"/>
    </source>
</evidence>
<dbReference type="EC" id="4.1.1.48" evidence="3"/>
<dbReference type="Gene3D" id="3.20.20.70">
    <property type="entry name" value="Aldolase class I"/>
    <property type="match status" value="1"/>
</dbReference>
<evidence type="ECO:0000256" key="1">
    <source>
        <dbReference type="ARBA" id="ARBA00001633"/>
    </source>
</evidence>
<dbReference type="HAMAP" id="MF_00134_B">
    <property type="entry name" value="IGPS_B"/>
    <property type="match status" value="1"/>
</dbReference>
<dbReference type="InterPro" id="IPR001468">
    <property type="entry name" value="Indole-3-GlycerolPSynthase_CS"/>
</dbReference>